<dbReference type="EMBL" id="UINC01006084">
    <property type="protein sequence ID" value="SVA25378.1"/>
    <property type="molecule type" value="Genomic_DNA"/>
</dbReference>
<proteinExistence type="predicted"/>
<protein>
    <submittedName>
        <fullName evidence="1">Uncharacterized protein</fullName>
    </submittedName>
</protein>
<sequence>VRHEKLNLPVLADGRNAWDVAQTVTLNAGEILMD</sequence>
<feature type="non-terminal residue" evidence="1">
    <location>
        <position position="1"/>
    </location>
</feature>
<name>A0A381UCP9_9ZZZZ</name>
<dbReference type="AlphaFoldDB" id="A0A381UCP9"/>
<organism evidence="1">
    <name type="scientific">marine metagenome</name>
    <dbReference type="NCBI Taxonomy" id="408172"/>
    <lineage>
        <taxon>unclassified sequences</taxon>
        <taxon>metagenomes</taxon>
        <taxon>ecological metagenomes</taxon>
    </lineage>
</organism>
<feature type="non-terminal residue" evidence="1">
    <location>
        <position position="34"/>
    </location>
</feature>
<evidence type="ECO:0000313" key="1">
    <source>
        <dbReference type="EMBL" id="SVA25378.1"/>
    </source>
</evidence>
<reference evidence="1" key="1">
    <citation type="submission" date="2018-05" db="EMBL/GenBank/DDBJ databases">
        <authorList>
            <person name="Lanie J.A."/>
            <person name="Ng W.-L."/>
            <person name="Kazmierczak K.M."/>
            <person name="Andrzejewski T.M."/>
            <person name="Davidsen T.M."/>
            <person name="Wayne K.J."/>
            <person name="Tettelin H."/>
            <person name="Glass J.I."/>
            <person name="Rusch D."/>
            <person name="Podicherti R."/>
            <person name="Tsui H.-C.T."/>
            <person name="Winkler M.E."/>
        </authorList>
    </citation>
    <scope>NUCLEOTIDE SEQUENCE</scope>
</reference>
<accession>A0A381UCP9</accession>
<gene>
    <name evidence="1" type="ORF">METZ01_LOCUS78232</name>
</gene>